<dbReference type="EC" id="6.2.1.5" evidence="7"/>
<dbReference type="PANTHER" id="PTHR11117">
    <property type="entry name" value="SUCCINYL-COA LIGASE SUBUNIT ALPHA"/>
    <property type="match status" value="1"/>
</dbReference>
<dbReference type="FunFam" id="3.40.50.720:FF:000002">
    <property type="entry name" value="Succinate--CoA ligase [ADP-forming] subunit alpha"/>
    <property type="match status" value="1"/>
</dbReference>
<evidence type="ECO:0000313" key="12">
    <source>
        <dbReference type="EMBL" id="AQS57605.1"/>
    </source>
</evidence>
<feature type="binding site" evidence="7">
    <location>
        <begin position="96"/>
        <end position="98"/>
    </location>
    <ligand>
        <name>CoA</name>
        <dbReference type="ChEBI" id="CHEBI:57287"/>
    </ligand>
</feature>
<accession>A0A1U9KC14</accession>
<comment type="catalytic activity">
    <reaction evidence="5">
        <text>succinate + ATP + CoA = succinyl-CoA + ADP + phosphate</text>
        <dbReference type="Rhea" id="RHEA:17661"/>
        <dbReference type="ChEBI" id="CHEBI:30031"/>
        <dbReference type="ChEBI" id="CHEBI:30616"/>
        <dbReference type="ChEBI" id="CHEBI:43474"/>
        <dbReference type="ChEBI" id="CHEBI:57287"/>
        <dbReference type="ChEBI" id="CHEBI:57292"/>
        <dbReference type="ChEBI" id="CHEBI:456216"/>
        <dbReference type="EC" id="6.2.1.5"/>
    </reaction>
    <physiologicalReaction direction="right-to-left" evidence="5">
        <dbReference type="Rhea" id="RHEA:17663"/>
    </physiologicalReaction>
</comment>
<dbReference type="Pfam" id="PF00549">
    <property type="entry name" value="Ligase_CoA"/>
    <property type="match status" value="1"/>
</dbReference>
<dbReference type="UniPathway" id="UPA00223">
    <property type="reaction ID" value="UER00999"/>
</dbReference>
<dbReference type="NCBIfam" id="TIGR01019">
    <property type="entry name" value="sucCoAalpha"/>
    <property type="match status" value="1"/>
</dbReference>
<dbReference type="PROSITE" id="PS00399">
    <property type="entry name" value="SUCCINYL_COA_LIG_2"/>
    <property type="match status" value="1"/>
</dbReference>
<dbReference type="GO" id="GO:0006099">
    <property type="term" value="P:tricarboxylic acid cycle"/>
    <property type="evidence" value="ECO:0007669"/>
    <property type="project" value="UniProtKB-UniRule"/>
</dbReference>
<keyword evidence="3 7" id="KW-0436">Ligase</keyword>
<comment type="catalytic activity">
    <reaction evidence="6">
        <text>GTP + succinate + CoA = succinyl-CoA + GDP + phosphate</text>
        <dbReference type="Rhea" id="RHEA:22120"/>
        <dbReference type="ChEBI" id="CHEBI:30031"/>
        <dbReference type="ChEBI" id="CHEBI:37565"/>
        <dbReference type="ChEBI" id="CHEBI:43474"/>
        <dbReference type="ChEBI" id="CHEBI:57287"/>
        <dbReference type="ChEBI" id="CHEBI:57292"/>
        <dbReference type="ChEBI" id="CHEBI:58189"/>
    </reaction>
    <physiologicalReaction direction="right-to-left" evidence="6">
        <dbReference type="Rhea" id="RHEA:22122"/>
    </physiologicalReaction>
</comment>
<dbReference type="SUPFAM" id="SSF51735">
    <property type="entry name" value="NAD(P)-binding Rossmann-fold domains"/>
    <property type="match status" value="1"/>
</dbReference>
<dbReference type="NCBIfam" id="NF004230">
    <property type="entry name" value="PRK05678.1"/>
    <property type="match status" value="1"/>
</dbReference>
<protein>
    <recommendedName>
        <fullName evidence="7">Succinate--CoA ligase [ADP-forming] subunit alpha</fullName>
        <ecNumber evidence="7">6.2.1.5</ecNumber>
    </recommendedName>
    <alternativeName>
        <fullName evidence="7">Succinyl-CoA synthetase subunit alpha</fullName>
        <shortName evidence="7">SCS-alpha</shortName>
    </alternativeName>
</protein>
<evidence type="ECO:0000256" key="2">
    <source>
        <dbReference type="ARBA" id="ARBA00022532"/>
    </source>
</evidence>
<keyword evidence="2 7" id="KW-0816">Tricarboxylic acid cycle</keyword>
<dbReference type="OrthoDB" id="9807196at2"/>
<evidence type="ECO:0000256" key="5">
    <source>
        <dbReference type="ARBA" id="ARBA00050563"/>
    </source>
</evidence>
<feature type="binding site" evidence="7">
    <location>
        <begin position="17"/>
        <end position="20"/>
    </location>
    <ligand>
        <name>CoA</name>
        <dbReference type="ChEBI" id="CHEBI:57287"/>
    </ligand>
</feature>
<reference evidence="12 13" key="1">
    <citation type="journal article" date="2015" name="Int. J. Syst. Evol. Microbiol.">
        <title>Novibacillus thermophilus gen. nov., sp. nov., a Gram-staining-negative and moderately thermophilic member of the family Thermoactinomycetaceae.</title>
        <authorList>
            <person name="Yang G."/>
            <person name="Chen J."/>
            <person name="Zhou S."/>
        </authorList>
    </citation>
    <scope>NUCLEOTIDE SEQUENCE [LARGE SCALE GENOMIC DNA]</scope>
    <source>
        <strain evidence="12 13">SG-1</strain>
    </source>
</reference>
<dbReference type="GO" id="GO:0000166">
    <property type="term" value="F:nucleotide binding"/>
    <property type="evidence" value="ECO:0007669"/>
    <property type="project" value="UniProtKB-KW"/>
</dbReference>
<evidence type="ECO:0000313" key="13">
    <source>
        <dbReference type="Proteomes" id="UP000188603"/>
    </source>
</evidence>
<dbReference type="InterPro" id="IPR036291">
    <property type="entry name" value="NAD(P)-bd_dom_sf"/>
</dbReference>
<evidence type="ECO:0000256" key="7">
    <source>
        <dbReference type="HAMAP-Rule" id="MF_01988"/>
    </source>
</evidence>
<dbReference type="Proteomes" id="UP000188603">
    <property type="component" value="Chromosome"/>
</dbReference>
<dbReference type="PROSITE" id="PS01216">
    <property type="entry name" value="SUCCINYL_COA_LIG_1"/>
    <property type="match status" value="1"/>
</dbReference>
<dbReference type="GO" id="GO:0009361">
    <property type="term" value="C:succinate-CoA ligase complex (ADP-forming)"/>
    <property type="evidence" value="ECO:0007669"/>
    <property type="project" value="TreeGrafter"/>
</dbReference>
<proteinExistence type="inferred from homology"/>
<dbReference type="InterPro" id="IPR033847">
    <property type="entry name" value="Citrt_syn/SCS-alpha_CS"/>
</dbReference>
<evidence type="ECO:0000256" key="10">
    <source>
        <dbReference type="RuleBase" id="RU000699"/>
    </source>
</evidence>
<organism evidence="12 13">
    <name type="scientific">Novibacillus thermophilus</name>
    <dbReference type="NCBI Taxonomy" id="1471761"/>
    <lineage>
        <taxon>Bacteria</taxon>
        <taxon>Bacillati</taxon>
        <taxon>Bacillota</taxon>
        <taxon>Bacilli</taxon>
        <taxon>Bacillales</taxon>
        <taxon>Thermoactinomycetaceae</taxon>
        <taxon>Novibacillus</taxon>
    </lineage>
</organism>
<dbReference type="SUPFAM" id="SSF52210">
    <property type="entry name" value="Succinyl-CoA synthetase domains"/>
    <property type="match status" value="1"/>
</dbReference>
<dbReference type="RefSeq" id="WP_077721438.1">
    <property type="nucleotide sequence ID" value="NZ_CP019699.1"/>
</dbReference>
<evidence type="ECO:0000256" key="1">
    <source>
        <dbReference type="ARBA" id="ARBA00005064"/>
    </source>
</evidence>
<dbReference type="PIRSF" id="PIRSF001553">
    <property type="entry name" value="SucCS_alpha"/>
    <property type="match status" value="1"/>
</dbReference>
<dbReference type="EMBL" id="CP019699">
    <property type="protein sequence ID" value="AQS57605.1"/>
    <property type="molecule type" value="Genomic_DNA"/>
</dbReference>
<evidence type="ECO:0000256" key="9">
    <source>
        <dbReference type="RuleBase" id="RU000677"/>
    </source>
</evidence>
<dbReference type="GO" id="GO:0004775">
    <property type="term" value="F:succinate-CoA ligase (ADP-forming) activity"/>
    <property type="evidence" value="ECO:0007669"/>
    <property type="project" value="UniProtKB-UniRule"/>
</dbReference>
<dbReference type="PRINTS" id="PR01798">
    <property type="entry name" value="SCOASYNTHASE"/>
</dbReference>
<dbReference type="InterPro" id="IPR005810">
    <property type="entry name" value="CoA_lig_alpha"/>
</dbReference>
<evidence type="ECO:0000256" key="4">
    <source>
        <dbReference type="ARBA" id="ARBA00022741"/>
    </source>
</evidence>
<evidence type="ECO:0000256" key="3">
    <source>
        <dbReference type="ARBA" id="ARBA00022598"/>
    </source>
</evidence>
<dbReference type="PANTHER" id="PTHR11117:SF2">
    <property type="entry name" value="SUCCINATE--COA LIGASE [ADP_GDP-FORMING] SUBUNIT ALPHA, MITOCHONDRIAL"/>
    <property type="match status" value="1"/>
</dbReference>
<evidence type="ECO:0000259" key="11">
    <source>
        <dbReference type="SMART" id="SM00881"/>
    </source>
</evidence>
<feature type="domain" description="CoA-binding" evidence="11">
    <location>
        <begin position="4"/>
        <end position="100"/>
    </location>
</feature>
<dbReference type="Gene3D" id="3.40.50.261">
    <property type="entry name" value="Succinyl-CoA synthetase domains"/>
    <property type="match status" value="1"/>
</dbReference>
<comment type="similarity">
    <text evidence="7 9">Belongs to the succinate/malate CoA ligase alpha subunit family.</text>
</comment>
<evidence type="ECO:0000256" key="6">
    <source>
        <dbReference type="ARBA" id="ARBA00052891"/>
    </source>
</evidence>
<dbReference type="GO" id="GO:0005829">
    <property type="term" value="C:cytosol"/>
    <property type="evidence" value="ECO:0007669"/>
    <property type="project" value="TreeGrafter"/>
</dbReference>
<dbReference type="InterPro" id="IPR003781">
    <property type="entry name" value="CoA-bd"/>
</dbReference>
<dbReference type="Pfam" id="PF02629">
    <property type="entry name" value="CoA_binding"/>
    <property type="match status" value="1"/>
</dbReference>
<feature type="active site" description="Tele-phosphohistidine intermediate" evidence="7 8">
    <location>
        <position position="247"/>
    </location>
</feature>
<name>A0A1U9KC14_9BACL</name>
<evidence type="ECO:0000256" key="8">
    <source>
        <dbReference type="PIRSR" id="PIRSR001553-1"/>
    </source>
</evidence>
<dbReference type="GO" id="GO:0004776">
    <property type="term" value="F:succinate-CoA ligase (GDP-forming) activity"/>
    <property type="evidence" value="ECO:0007669"/>
    <property type="project" value="TreeGrafter"/>
</dbReference>
<dbReference type="InterPro" id="IPR016102">
    <property type="entry name" value="Succinyl-CoA_synth-like"/>
</dbReference>
<dbReference type="Gene3D" id="3.40.50.720">
    <property type="entry name" value="NAD(P)-binding Rossmann-like Domain"/>
    <property type="match status" value="1"/>
</dbReference>
<feature type="binding site" evidence="7">
    <location>
        <position position="159"/>
    </location>
    <ligand>
        <name>substrate</name>
        <note>ligand shared with subunit beta</note>
    </ligand>
</feature>
<feature type="binding site" evidence="7">
    <location>
        <position position="43"/>
    </location>
    <ligand>
        <name>CoA</name>
        <dbReference type="ChEBI" id="CHEBI:57287"/>
    </ligand>
</feature>
<dbReference type="SMART" id="SM00881">
    <property type="entry name" value="CoA_binding"/>
    <property type="match status" value="1"/>
</dbReference>
<dbReference type="InterPro" id="IPR017440">
    <property type="entry name" value="Cit_synth/succinyl-CoA_lig_AS"/>
</dbReference>
<keyword evidence="4 7" id="KW-0547">Nucleotide-binding</keyword>
<comment type="pathway">
    <text evidence="1 7 10">Carbohydrate metabolism; tricarboxylic acid cycle; succinate from succinyl-CoA (ligase route): step 1/1.</text>
</comment>
<dbReference type="AlphaFoldDB" id="A0A1U9KC14"/>
<comment type="function">
    <text evidence="7 10">Succinyl-CoA synthetase functions in the citric acid cycle (TCA), coupling the hydrolysis of succinyl-CoA to the synthesis of either ATP or GTP and thus represents the only step of substrate-level phosphorylation in the TCA. The alpha subunit of the enzyme binds the substrates coenzyme A and phosphate, while succinate binding and nucleotide specificity is provided by the beta subunit.</text>
</comment>
<gene>
    <name evidence="7" type="primary">sucD</name>
    <name evidence="12" type="ORF">B0W44_15230</name>
</gene>
<dbReference type="InterPro" id="IPR005811">
    <property type="entry name" value="SUCC_ACL_C"/>
</dbReference>
<dbReference type="KEGG" id="ntr:B0W44_15230"/>
<keyword evidence="13" id="KW-1185">Reference proteome</keyword>
<sequence>MSILVNKKTKVITQGITGANGRFHTAQAIAYGTQVVGGVTPGKGGAEVEGVPVFNTVAEAVEKTGATASVIYVPPAFAADAIMEAADAGLELIVCITEGIPVLDMVKVKRYLEGKKSRLIGPNCPGVITPDECKIGIMPGYIHTAGHVGVVSRSGTLTYEAVHQLTTRGIGQSTAVGIGGDPVNGTSFIDVLKLFNEDPDTKAVIMIGEIGGTAEEEAAEWIEANMDKPVVGFIGGQTAPPGKRMGHAGAIISGGKGTAADKIAKLEACGVKVAKSPAEIGETLVKTLKEHDLLEVCQTAVSRQ</sequence>
<dbReference type="STRING" id="1471761.B0W44_15230"/>
<dbReference type="FunFam" id="3.40.50.261:FF:000002">
    <property type="entry name" value="Succinate--CoA ligase [ADP-forming] subunit alpha"/>
    <property type="match status" value="1"/>
</dbReference>
<comment type="subunit">
    <text evidence="7 10">Heterotetramer of two alpha and two beta subunits.</text>
</comment>
<dbReference type="HAMAP" id="MF_01988">
    <property type="entry name" value="Succ_CoA_alpha"/>
    <property type="match status" value="1"/>
</dbReference>